<keyword evidence="2" id="KW-0808">Transferase</keyword>
<dbReference type="Gene3D" id="3.30.559.10">
    <property type="entry name" value="Chloramphenicol acetyltransferase-like domain"/>
    <property type="match status" value="2"/>
</dbReference>
<dbReference type="InterPro" id="IPR050898">
    <property type="entry name" value="Plant_acyltransferase"/>
</dbReference>
<accession>A0A0D2TZX5</accession>
<reference evidence="3 4" key="1">
    <citation type="journal article" date="2012" name="Nature">
        <title>Repeated polyploidization of Gossypium genomes and the evolution of spinnable cotton fibres.</title>
        <authorList>
            <person name="Paterson A.H."/>
            <person name="Wendel J.F."/>
            <person name="Gundlach H."/>
            <person name="Guo H."/>
            <person name="Jenkins J."/>
            <person name="Jin D."/>
            <person name="Llewellyn D."/>
            <person name="Showmaker K.C."/>
            <person name="Shu S."/>
            <person name="Udall J."/>
            <person name="Yoo M.J."/>
            <person name="Byers R."/>
            <person name="Chen W."/>
            <person name="Doron-Faigenboim A."/>
            <person name="Duke M.V."/>
            <person name="Gong L."/>
            <person name="Grimwood J."/>
            <person name="Grover C."/>
            <person name="Grupp K."/>
            <person name="Hu G."/>
            <person name="Lee T.H."/>
            <person name="Li J."/>
            <person name="Lin L."/>
            <person name="Liu T."/>
            <person name="Marler B.S."/>
            <person name="Page J.T."/>
            <person name="Roberts A.W."/>
            <person name="Romanel E."/>
            <person name="Sanders W.S."/>
            <person name="Szadkowski E."/>
            <person name="Tan X."/>
            <person name="Tang H."/>
            <person name="Xu C."/>
            <person name="Wang J."/>
            <person name="Wang Z."/>
            <person name="Zhang D."/>
            <person name="Zhang L."/>
            <person name="Ashrafi H."/>
            <person name="Bedon F."/>
            <person name="Bowers J.E."/>
            <person name="Brubaker C.L."/>
            <person name="Chee P.W."/>
            <person name="Das S."/>
            <person name="Gingle A.R."/>
            <person name="Haigler C.H."/>
            <person name="Harker D."/>
            <person name="Hoffmann L.V."/>
            <person name="Hovav R."/>
            <person name="Jones D.C."/>
            <person name="Lemke C."/>
            <person name="Mansoor S."/>
            <person name="ur Rahman M."/>
            <person name="Rainville L.N."/>
            <person name="Rambani A."/>
            <person name="Reddy U.K."/>
            <person name="Rong J.K."/>
            <person name="Saranga Y."/>
            <person name="Scheffler B.E."/>
            <person name="Scheffler J.A."/>
            <person name="Stelly D.M."/>
            <person name="Triplett B.A."/>
            <person name="Van Deynze A."/>
            <person name="Vaslin M.F."/>
            <person name="Waghmare V.N."/>
            <person name="Walford S.A."/>
            <person name="Wright R.J."/>
            <person name="Zaki E.A."/>
            <person name="Zhang T."/>
            <person name="Dennis E.S."/>
            <person name="Mayer K.F."/>
            <person name="Peterson D.G."/>
            <person name="Rokhsar D.S."/>
            <person name="Wang X."/>
            <person name="Schmutz J."/>
        </authorList>
    </citation>
    <scope>NUCLEOTIDE SEQUENCE [LARGE SCALE GENOMIC DNA]</scope>
</reference>
<keyword evidence="4" id="KW-1185">Reference proteome</keyword>
<sequence length="448" mass="50090">MALLPSKSLVFTVRRQEAELVVPCEPTPHECKPLSDVDDQEGHRFHVRGFHFHQSNLSMKGQDPAKVIKEALAKALVFYYPFAGRLREGPNRKLIVDCTGEGVLFIEADADVSLVDFGDELYPPFPCAEELLYDVPGSNGLLNSPLLLIQVTRLKCGGFIFAHRFNHTMADGTGLSQFMTAVGEIARGALVPSTPPVWERHLLSARDSPLITYQHEEYSHNTSGPENGTIIPTDNLVCCSFLFRQSHISSLRRFVPHNLRCSTFDILSACLWRCRTKALELDPNEDVRLICIVNARFKFNPPLPLGYYGNALGFPMASSSVGKLTQNPLEYALKLVKQAKTKVTEEYMKSTMDLLVTRGRPNVKLVGSYIVSDLTRAKFKEVDFGWGEAVFMGPETCWELISFYIPSKNKKGEDEIIVPVCLPASTMKSFVKELEDMMKDEPTVHAGI</sequence>
<dbReference type="PANTHER" id="PTHR31147">
    <property type="entry name" value="ACYL TRANSFERASE 4"/>
    <property type="match status" value="1"/>
</dbReference>
<dbReference type="Proteomes" id="UP000032304">
    <property type="component" value="Chromosome 13"/>
</dbReference>
<dbReference type="OrthoDB" id="1483986at2759"/>
<dbReference type="InterPro" id="IPR023213">
    <property type="entry name" value="CAT-like_dom_sf"/>
</dbReference>
<organism evidence="3 4">
    <name type="scientific">Gossypium raimondii</name>
    <name type="common">Peruvian cotton</name>
    <name type="synonym">Gossypium klotzschianum subsp. raimondii</name>
    <dbReference type="NCBI Taxonomy" id="29730"/>
    <lineage>
        <taxon>Eukaryota</taxon>
        <taxon>Viridiplantae</taxon>
        <taxon>Streptophyta</taxon>
        <taxon>Embryophyta</taxon>
        <taxon>Tracheophyta</taxon>
        <taxon>Spermatophyta</taxon>
        <taxon>Magnoliopsida</taxon>
        <taxon>eudicotyledons</taxon>
        <taxon>Gunneridae</taxon>
        <taxon>Pentapetalae</taxon>
        <taxon>rosids</taxon>
        <taxon>malvids</taxon>
        <taxon>Malvales</taxon>
        <taxon>Malvaceae</taxon>
        <taxon>Malvoideae</taxon>
        <taxon>Gossypium</taxon>
    </lineage>
</organism>
<dbReference type="PANTHER" id="PTHR31147:SF66">
    <property type="entry name" value="OS05G0315700 PROTEIN"/>
    <property type="match status" value="1"/>
</dbReference>
<proteinExistence type="inferred from homology"/>
<dbReference type="OMA" id="AEMRMIC"/>
<dbReference type="AlphaFoldDB" id="A0A0D2TZX5"/>
<dbReference type="EMBL" id="CM001752">
    <property type="protein sequence ID" value="KJB80923.1"/>
    <property type="molecule type" value="Genomic_DNA"/>
</dbReference>
<dbReference type="Pfam" id="PF02458">
    <property type="entry name" value="Transferase"/>
    <property type="match status" value="1"/>
</dbReference>
<evidence type="ECO:0000313" key="3">
    <source>
        <dbReference type="EMBL" id="KJB80923.1"/>
    </source>
</evidence>
<gene>
    <name evidence="3" type="ORF">B456_013G121600</name>
</gene>
<dbReference type="Gramene" id="KJB80923">
    <property type="protein sequence ID" value="KJB80923"/>
    <property type="gene ID" value="B456_013G121600"/>
</dbReference>
<dbReference type="KEGG" id="gra:105784541"/>
<evidence type="ECO:0000256" key="1">
    <source>
        <dbReference type="ARBA" id="ARBA00009861"/>
    </source>
</evidence>
<evidence type="ECO:0000256" key="2">
    <source>
        <dbReference type="ARBA" id="ARBA00022679"/>
    </source>
</evidence>
<dbReference type="GO" id="GO:0016740">
    <property type="term" value="F:transferase activity"/>
    <property type="evidence" value="ECO:0007669"/>
    <property type="project" value="UniProtKB-KW"/>
</dbReference>
<protein>
    <submittedName>
        <fullName evidence="3">Uncharacterized protein</fullName>
    </submittedName>
</protein>
<comment type="similarity">
    <text evidence="1">Belongs to the plant acyltransferase family.</text>
</comment>
<name>A0A0D2TZX5_GOSRA</name>
<dbReference type="eggNOG" id="ENOG502QUSI">
    <property type="taxonomic scope" value="Eukaryota"/>
</dbReference>
<evidence type="ECO:0000313" key="4">
    <source>
        <dbReference type="Proteomes" id="UP000032304"/>
    </source>
</evidence>